<protein>
    <submittedName>
        <fullName evidence="1">Uncharacterized protein</fullName>
    </submittedName>
</protein>
<dbReference type="Proteomes" id="UP001172680">
    <property type="component" value="Unassembled WGS sequence"/>
</dbReference>
<dbReference type="EMBL" id="JAPDRP010000035">
    <property type="protein sequence ID" value="KAJ9634211.1"/>
    <property type="molecule type" value="Genomic_DNA"/>
</dbReference>
<evidence type="ECO:0000313" key="1">
    <source>
        <dbReference type="EMBL" id="KAJ9634211.1"/>
    </source>
</evidence>
<keyword evidence="2" id="KW-1185">Reference proteome</keyword>
<sequence length="132" mass="14135">MGRSYGKKGCMFLNTTGLIKAEIRRVAYPRRYDSIPRNKTIDLQFPGVREGESIPIKIPCRNYAKSYPDVEADVCQLNVDGSGGLRGAPFAIATFFTADDVAEEIALAQGGVSKAGEGVNPAAVVNYLSSAC</sequence>
<name>A0ACC2YG60_9PEZI</name>
<gene>
    <name evidence="1" type="ORF">H2199_009095</name>
</gene>
<evidence type="ECO:0000313" key="2">
    <source>
        <dbReference type="Proteomes" id="UP001172680"/>
    </source>
</evidence>
<reference evidence="1" key="1">
    <citation type="submission" date="2022-10" db="EMBL/GenBank/DDBJ databases">
        <title>Culturing micro-colonial fungi from biological soil crusts in the Mojave desert and describing Neophaeococcomyces mojavensis, and introducing the new genera and species Taxawa tesnikishii.</title>
        <authorList>
            <person name="Kurbessoian T."/>
            <person name="Stajich J.E."/>
        </authorList>
    </citation>
    <scope>NUCLEOTIDE SEQUENCE</scope>
    <source>
        <strain evidence="1">JES_115</strain>
    </source>
</reference>
<comment type="caution">
    <text evidence="1">The sequence shown here is derived from an EMBL/GenBank/DDBJ whole genome shotgun (WGS) entry which is preliminary data.</text>
</comment>
<accession>A0ACC2YG60</accession>
<organism evidence="1 2">
    <name type="scientific">Coniosporium tulheliwenetii</name>
    <dbReference type="NCBI Taxonomy" id="3383036"/>
    <lineage>
        <taxon>Eukaryota</taxon>
        <taxon>Fungi</taxon>
        <taxon>Dikarya</taxon>
        <taxon>Ascomycota</taxon>
        <taxon>Pezizomycotina</taxon>
        <taxon>Dothideomycetes</taxon>
        <taxon>Dothideomycetes incertae sedis</taxon>
        <taxon>Coniosporium</taxon>
    </lineage>
</organism>
<proteinExistence type="predicted"/>